<keyword evidence="4" id="KW-0175">Coiled coil</keyword>
<dbReference type="InterPro" id="IPR050781">
    <property type="entry name" value="CWC22_splicing_factor"/>
</dbReference>
<proteinExistence type="inferred from homology"/>
<evidence type="ECO:0000313" key="7">
    <source>
        <dbReference type="EMBL" id="TRY62892.1"/>
    </source>
</evidence>
<dbReference type="Pfam" id="PF02854">
    <property type="entry name" value="MIF4G"/>
    <property type="match status" value="1"/>
</dbReference>
<dbReference type="Pfam" id="PF02847">
    <property type="entry name" value="MA3"/>
    <property type="match status" value="1"/>
</dbReference>
<dbReference type="GO" id="GO:0003723">
    <property type="term" value="F:RNA binding"/>
    <property type="evidence" value="ECO:0007669"/>
    <property type="project" value="InterPro"/>
</dbReference>
<organism evidence="7 8">
    <name type="scientific">Tigriopus californicus</name>
    <name type="common">Marine copepod</name>
    <dbReference type="NCBI Taxonomy" id="6832"/>
    <lineage>
        <taxon>Eukaryota</taxon>
        <taxon>Metazoa</taxon>
        <taxon>Ecdysozoa</taxon>
        <taxon>Arthropoda</taxon>
        <taxon>Crustacea</taxon>
        <taxon>Multicrustacea</taxon>
        <taxon>Hexanauplia</taxon>
        <taxon>Copepoda</taxon>
        <taxon>Harpacticoida</taxon>
        <taxon>Harpacticidae</taxon>
        <taxon>Tigriopus</taxon>
    </lineage>
</organism>
<comment type="subcellular location">
    <subcellularLocation>
        <location evidence="1">Nucleus</location>
        <location evidence="1">Nucleolus</location>
    </subcellularLocation>
</comment>
<evidence type="ECO:0000256" key="2">
    <source>
        <dbReference type="ARBA" id="ARBA00006856"/>
    </source>
</evidence>
<dbReference type="Gene3D" id="1.25.40.180">
    <property type="match status" value="1"/>
</dbReference>
<dbReference type="InterPro" id="IPR003891">
    <property type="entry name" value="Initiation_fac_eIF4g_MI"/>
</dbReference>
<dbReference type="AlphaFoldDB" id="A0A553NBS0"/>
<feature type="region of interest" description="Disordered" evidence="5">
    <location>
        <begin position="138"/>
        <end position="244"/>
    </location>
</feature>
<sequence>MKAKNKAQRPAKAPIEVLSRKMKRKNERKHKKELKKKHFLWKRGLEVHNSEPEELGPNIVKAKESQQAQSKAEKAKLKAIQREKVVQSQRKKRLILDNQAEEQNIKQLEKQLKLNKRKKKDTLPKSFVEDGLDYLLDAIDPSKLADKDALMDDLEEESSDEDDMIASGHEDSENSDVAEDEDAGSLDEENDEMADLEEVIEEEEDEDVAEDEVGEMMKEDSETDSDPEDIDKEGEDAHKGQWEDIYGRQRDAKGNVIVENAPAGGGSNKYIPPALRAKMVGGDSEKRKQDLLKLQRKVKGLLNRLAASNLASIVKQIEDLYMSHSRNDMNETLISIFEESLIAITLTPERLIMEHAALMAVLHVNVGMEVGATMIQAMAKKFHQIREDESKIESDFNPKTQENVLLILAHLYSFKVVDHVLIFDIVSLLVESFTSKDIELIVLVLRSVGFNLRKDDPLSLKSLITKIQTSSASADKLKEDSRVKFMLDTLTAIKNNNVKKIPNYDSEHQQFLLKNLKAWIAPGKGTNPLKIHLEELLQADERGRWWIVGSAWAGNQGTRDNRTQQESDMPEHVTSSFSSELLDLAQKMRMNTDARKNIFCAIMTADDYLDAFEKVLKISTRINQREREVAFVLLDCCLQEKAFNPFYAQLSCKFASFDRKYRMALQFGLWDRIKEIDSLGSTQVRNLAGFTHYVLREGSLSIACLKVVEFAELNKPRVKFLKLVLGALLGEDKEVVKRTFSVVGGVSNLRTLREGLRLFLRHFLLKSKKDEKERNELLSKIRWAETAMMFEV</sequence>
<keyword evidence="3" id="KW-0539">Nucleus</keyword>
<feature type="compositionally biased region" description="Basic and acidic residues" evidence="5">
    <location>
        <begin position="235"/>
        <end position="244"/>
    </location>
</feature>
<dbReference type="GO" id="GO:0042274">
    <property type="term" value="P:ribosomal small subunit biogenesis"/>
    <property type="evidence" value="ECO:0007669"/>
    <property type="project" value="TreeGrafter"/>
</dbReference>
<dbReference type="GO" id="GO:0005730">
    <property type="term" value="C:nucleolus"/>
    <property type="evidence" value="ECO:0007669"/>
    <property type="project" value="UniProtKB-SubCell"/>
</dbReference>
<evidence type="ECO:0000256" key="1">
    <source>
        <dbReference type="ARBA" id="ARBA00004604"/>
    </source>
</evidence>
<dbReference type="InterPro" id="IPR016024">
    <property type="entry name" value="ARM-type_fold"/>
</dbReference>
<feature type="compositionally biased region" description="Acidic residues" evidence="5">
    <location>
        <begin position="173"/>
        <end position="214"/>
    </location>
</feature>
<dbReference type="InterPro" id="IPR003890">
    <property type="entry name" value="MIF4G-like_typ-3"/>
</dbReference>
<dbReference type="Proteomes" id="UP000318571">
    <property type="component" value="Chromosome 10"/>
</dbReference>
<feature type="coiled-coil region" evidence="4">
    <location>
        <begin position="63"/>
        <end position="118"/>
    </location>
</feature>
<comment type="similarity">
    <text evidence="2">Belongs to the CWC22 family.</text>
</comment>
<evidence type="ECO:0000256" key="5">
    <source>
        <dbReference type="SAM" id="MobiDB-lite"/>
    </source>
</evidence>
<feature type="domain" description="MI" evidence="6">
    <location>
        <begin position="593"/>
        <end position="710"/>
    </location>
</feature>
<name>A0A553NBS0_TIGCA</name>
<feature type="compositionally biased region" description="Acidic residues" evidence="5">
    <location>
        <begin position="221"/>
        <end position="234"/>
    </location>
</feature>
<dbReference type="PANTHER" id="PTHR18034">
    <property type="entry name" value="CELL CYCLE CONTROL PROTEIN CWF22-RELATED"/>
    <property type="match status" value="1"/>
</dbReference>
<dbReference type="SMART" id="SM00543">
    <property type="entry name" value="MIF4G"/>
    <property type="match status" value="1"/>
</dbReference>
<accession>A0A553NBS0</accession>
<dbReference type="OMA" id="FMVDILN"/>
<dbReference type="SMART" id="SM00544">
    <property type="entry name" value="MA3"/>
    <property type="match status" value="1"/>
</dbReference>
<evidence type="ECO:0000259" key="6">
    <source>
        <dbReference type="PROSITE" id="PS51366"/>
    </source>
</evidence>
<keyword evidence="8" id="KW-1185">Reference proteome</keyword>
<evidence type="ECO:0000256" key="3">
    <source>
        <dbReference type="ARBA" id="ARBA00023242"/>
    </source>
</evidence>
<dbReference type="EMBL" id="VCGU01000458">
    <property type="protein sequence ID" value="TRY62892.1"/>
    <property type="molecule type" value="Genomic_DNA"/>
</dbReference>
<dbReference type="STRING" id="6832.A0A553NBS0"/>
<evidence type="ECO:0000313" key="8">
    <source>
        <dbReference type="Proteomes" id="UP000318571"/>
    </source>
</evidence>
<reference evidence="7 8" key="1">
    <citation type="journal article" date="2018" name="Nat. Ecol. Evol.">
        <title>Genomic signatures of mitonuclear coevolution across populations of Tigriopus californicus.</title>
        <authorList>
            <person name="Barreto F.S."/>
            <person name="Watson E.T."/>
            <person name="Lima T.G."/>
            <person name="Willett C.S."/>
            <person name="Edmands S."/>
            <person name="Li W."/>
            <person name="Burton R.S."/>
        </authorList>
    </citation>
    <scope>NUCLEOTIDE SEQUENCE [LARGE SCALE GENOMIC DNA]</scope>
    <source>
        <strain evidence="7 8">San Diego</strain>
    </source>
</reference>
<comment type="caution">
    <text evidence="7">The sequence shown here is derived from an EMBL/GenBank/DDBJ whole genome shotgun (WGS) entry which is preliminary data.</text>
</comment>
<dbReference type="FunFam" id="1.25.40.180:FF:000032">
    <property type="entry name" value="Nucleolar MIF4G domain-containing protein 1"/>
    <property type="match status" value="1"/>
</dbReference>
<feature type="compositionally biased region" description="Acidic residues" evidence="5">
    <location>
        <begin position="151"/>
        <end position="164"/>
    </location>
</feature>
<gene>
    <name evidence="7" type="ORF">TCAL_00367</name>
</gene>
<protein>
    <recommendedName>
        <fullName evidence="6">MI domain-containing protein</fullName>
    </recommendedName>
</protein>
<dbReference type="PROSITE" id="PS51366">
    <property type="entry name" value="MI"/>
    <property type="match status" value="1"/>
</dbReference>
<dbReference type="SUPFAM" id="SSF48371">
    <property type="entry name" value="ARM repeat"/>
    <property type="match status" value="1"/>
</dbReference>
<dbReference type="PANTHER" id="PTHR18034:SF4">
    <property type="entry name" value="NUCLEOLAR MIF4G DOMAIN-CONTAINING PROTEIN 1"/>
    <property type="match status" value="1"/>
</dbReference>
<evidence type="ECO:0000256" key="4">
    <source>
        <dbReference type="SAM" id="Coils"/>
    </source>
</evidence>
<dbReference type="OrthoDB" id="10260961at2759"/>